<dbReference type="GO" id="GO:0019877">
    <property type="term" value="P:diaminopimelate biosynthetic process"/>
    <property type="evidence" value="ECO:0007669"/>
    <property type="project" value="UniProtKB-KW"/>
</dbReference>
<dbReference type="InterPro" id="IPR023940">
    <property type="entry name" value="DHDPR_bac"/>
</dbReference>
<evidence type="ECO:0000256" key="7">
    <source>
        <dbReference type="ARBA" id="ARBA00023027"/>
    </source>
</evidence>
<keyword evidence="7" id="KW-0520">NAD</keyword>
<comment type="similarity">
    <text evidence="1">Belongs to the DapB family.</text>
</comment>
<evidence type="ECO:0000256" key="9">
    <source>
        <dbReference type="ARBA" id="ARBA00037922"/>
    </source>
</evidence>
<dbReference type="Proteomes" id="UP000662873">
    <property type="component" value="Chromosome"/>
</dbReference>
<evidence type="ECO:0000256" key="4">
    <source>
        <dbReference type="ARBA" id="ARBA00022857"/>
    </source>
</evidence>
<dbReference type="KEGG" id="npy:NPRO_06730"/>
<evidence type="ECO:0000256" key="2">
    <source>
        <dbReference type="ARBA" id="ARBA00022490"/>
    </source>
</evidence>
<evidence type="ECO:0000256" key="1">
    <source>
        <dbReference type="ARBA" id="ARBA00006642"/>
    </source>
</evidence>
<accession>A0A809R8V4</accession>
<dbReference type="Gene3D" id="3.40.50.720">
    <property type="entry name" value="NAD(P)-binding Rossmann-like Domain"/>
    <property type="match status" value="1"/>
</dbReference>
<organism evidence="16 17">
    <name type="scientific">Candidatus Nitrosymbiomonas proteolyticus</name>
    <dbReference type="NCBI Taxonomy" id="2608984"/>
    <lineage>
        <taxon>Bacteria</taxon>
        <taxon>Bacillati</taxon>
        <taxon>Armatimonadota</taxon>
        <taxon>Armatimonadota incertae sedis</taxon>
        <taxon>Candidatus Nitrosymbiomonas</taxon>
    </lineage>
</organism>
<keyword evidence="8" id="KW-0457">Lysine biosynthesis</keyword>
<comment type="catalytic activity">
    <reaction evidence="12">
        <text>(S)-2,3,4,5-tetrahydrodipicolinate + NAD(+) + H2O = (2S,4S)-4-hydroxy-2,3,4,5-tetrahydrodipicolinate + NADH + H(+)</text>
        <dbReference type="Rhea" id="RHEA:35323"/>
        <dbReference type="ChEBI" id="CHEBI:15377"/>
        <dbReference type="ChEBI" id="CHEBI:15378"/>
        <dbReference type="ChEBI" id="CHEBI:16845"/>
        <dbReference type="ChEBI" id="CHEBI:57540"/>
        <dbReference type="ChEBI" id="CHEBI:57945"/>
        <dbReference type="ChEBI" id="CHEBI:67139"/>
        <dbReference type="EC" id="1.17.1.8"/>
    </reaction>
</comment>
<evidence type="ECO:0000256" key="12">
    <source>
        <dbReference type="ARBA" id="ARBA00049396"/>
    </source>
</evidence>
<keyword evidence="5" id="KW-0220">Diaminopimelate biosynthesis</keyword>
<dbReference type="CDD" id="cd02274">
    <property type="entry name" value="DHDPR_N"/>
    <property type="match status" value="1"/>
</dbReference>
<sequence>MGAEVVAAVQHERDIELVVVADRSHGGESLRKVLGTQFPDLKIDERLGAALDREKPDVLVDFTHPAAAPEHALSALTRGIAVVIGTSGVSGDDLKEIAIAADRSGKAALVVPNFAIGAVLMMRFCELAARWMPNCEIVEMHHDAKADAPSGTAHLTAERIGRARSTPPKPIRTEVFRVEGVRGGVHEGVPIHSVRLPGLVAHQQVIFGARGETLILRHDSLDRSSFMEGVRLAIRRVGEMKGLVVGLDSLLFED</sequence>
<protein>
    <recommendedName>
        <fullName evidence="10 13">4-hydroxy-tetrahydrodipicolinate reductase</fullName>
        <ecNumber evidence="10 13">1.17.1.8</ecNumber>
    </recommendedName>
</protein>
<dbReference type="Pfam" id="PF01113">
    <property type="entry name" value="DapB_N"/>
    <property type="match status" value="1"/>
</dbReference>
<comment type="catalytic activity">
    <reaction evidence="11">
        <text>(S)-2,3,4,5-tetrahydrodipicolinate + NADP(+) + H2O = (2S,4S)-4-hydroxy-2,3,4,5-tetrahydrodipicolinate + NADPH + H(+)</text>
        <dbReference type="Rhea" id="RHEA:35331"/>
        <dbReference type="ChEBI" id="CHEBI:15377"/>
        <dbReference type="ChEBI" id="CHEBI:15378"/>
        <dbReference type="ChEBI" id="CHEBI:16845"/>
        <dbReference type="ChEBI" id="CHEBI:57783"/>
        <dbReference type="ChEBI" id="CHEBI:58349"/>
        <dbReference type="ChEBI" id="CHEBI:67139"/>
        <dbReference type="EC" id="1.17.1.8"/>
    </reaction>
</comment>
<dbReference type="Gene3D" id="3.30.360.10">
    <property type="entry name" value="Dihydrodipicolinate Reductase, domain 2"/>
    <property type="match status" value="1"/>
</dbReference>
<evidence type="ECO:0000256" key="5">
    <source>
        <dbReference type="ARBA" id="ARBA00022915"/>
    </source>
</evidence>
<dbReference type="GO" id="GO:0009089">
    <property type="term" value="P:lysine biosynthetic process via diaminopimelate"/>
    <property type="evidence" value="ECO:0007669"/>
    <property type="project" value="UniProtKB-UniRule"/>
</dbReference>
<evidence type="ECO:0000256" key="3">
    <source>
        <dbReference type="ARBA" id="ARBA00022605"/>
    </source>
</evidence>
<dbReference type="NCBIfam" id="TIGR00036">
    <property type="entry name" value="dapB"/>
    <property type="match status" value="1"/>
</dbReference>
<dbReference type="SUPFAM" id="SSF51735">
    <property type="entry name" value="NAD(P)-binding Rossmann-fold domains"/>
    <property type="match status" value="1"/>
</dbReference>
<dbReference type="PANTHER" id="PTHR20836:SF0">
    <property type="entry name" value="4-HYDROXY-TETRAHYDRODIPICOLINATE REDUCTASE 1, CHLOROPLASTIC-RELATED"/>
    <property type="match status" value="1"/>
</dbReference>
<dbReference type="EC" id="1.17.1.8" evidence="10 13"/>
<dbReference type="InterPro" id="IPR022664">
    <property type="entry name" value="DapB_N_CS"/>
</dbReference>
<dbReference type="Pfam" id="PF05173">
    <property type="entry name" value="DapB_C"/>
    <property type="match status" value="1"/>
</dbReference>
<evidence type="ECO:0000313" key="17">
    <source>
        <dbReference type="Proteomes" id="UP000662873"/>
    </source>
</evidence>
<evidence type="ECO:0000256" key="11">
    <source>
        <dbReference type="ARBA" id="ARBA00049080"/>
    </source>
</evidence>
<evidence type="ECO:0000256" key="13">
    <source>
        <dbReference type="NCBIfam" id="TIGR00036"/>
    </source>
</evidence>
<dbReference type="EMBL" id="AP021858">
    <property type="protein sequence ID" value="BBO23078.1"/>
    <property type="molecule type" value="Genomic_DNA"/>
</dbReference>
<reference evidence="16" key="1">
    <citation type="journal article" name="DNA Res.">
        <title>The physiological potential of anammox bacteria as revealed by their core genome structure.</title>
        <authorList>
            <person name="Okubo T."/>
            <person name="Toyoda A."/>
            <person name="Fukuhara K."/>
            <person name="Uchiyama I."/>
            <person name="Harigaya Y."/>
            <person name="Kuroiwa M."/>
            <person name="Suzuki T."/>
            <person name="Murakami Y."/>
            <person name="Suwa Y."/>
            <person name="Takami H."/>
        </authorList>
    </citation>
    <scope>NUCLEOTIDE SEQUENCE</scope>
    <source>
        <strain evidence="16">317325-2</strain>
    </source>
</reference>
<proteinExistence type="inferred from homology"/>
<feature type="domain" description="Dihydrodipicolinate reductase N-terminal" evidence="14">
    <location>
        <begin position="1"/>
        <end position="114"/>
    </location>
</feature>
<name>A0A809R8V4_9BACT</name>
<dbReference type="GO" id="GO:0008839">
    <property type="term" value="F:4-hydroxy-tetrahydrodipicolinate reductase"/>
    <property type="evidence" value="ECO:0007669"/>
    <property type="project" value="UniProtKB-UniRule"/>
</dbReference>
<dbReference type="SUPFAM" id="SSF55347">
    <property type="entry name" value="Glyceraldehyde-3-phosphate dehydrogenase-like, C-terminal domain"/>
    <property type="match status" value="1"/>
</dbReference>
<evidence type="ECO:0000256" key="8">
    <source>
        <dbReference type="ARBA" id="ARBA00023154"/>
    </source>
</evidence>
<evidence type="ECO:0000259" key="15">
    <source>
        <dbReference type="Pfam" id="PF05173"/>
    </source>
</evidence>
<comment type="pathway">
    <text evidence="9">Amino-acid biosynthesis; L-lysine biosynthesis via DAP pathway; (S)-tetrahydrodipicolinate from L-aspartate: step 4/4.</text>
</comment>
<keyword evidence="2" id="KW-0963">Cytoplasm</keyword>
<evidence type="ECO:0000313" key="16">
    <source>
        <dbReference type="EMBL" id="BBO23078.1"/>
    </source>
</evidence>
<dbReference type="InterPro" id="IPR000846">
    <property type="entry name" value="DapB_N"/>
</dbReference>
<evidence type="ECO:0000256" key="6">
    <source>
        <dbReference type="ARBA" id="ARBA00023002"/>
    </source>
</evidence>
<dbReference type="AlphaFoldDB" id="A0A809R8V4"/>
<dbReference type="PROSITE" id="PS01298">
    <property type="entry name" value="DAPB"/>
    <property type="match status" value="1"/>
</dbReference>
<keyword evidence="6" id="KW-0560">Oxidoreductase</keyword>
<dbReference type="PIRSF" id="PIRSF000161">
    <property type="entry name" value="DHPR"/>
    <property type="match status" value="1"/>
</dbReference>
<gene>
    <name evidence="16" type="ORF">NPRO_06730</name>
</gene>
<keyword evidence="4" id="KW-0521">NADP</keyword>
<dbReference type="InterPro" id="IPR022663">
    <property type="entry name" value="DapB_C"/>
</dbReference>
<dbReference type="InterPro" id="IPR036291">
    <property type="entry name" value="NAD(P)-bd_dom_sf"/>
</dbReference>
<dbReference type="PANTHER" id="PTHR20836">
    <property type="entry name" value="DIHYDRODIPICOLINATE REDUCTASE"/>
    <property type="match status" value="1"/>
</dbReference>
<keyword evidence="3" id="KW-0028">Amino-acid biosynthesis</keyword>
<evidence type="ECO:0000256" key="10">
    <source>
        <dbReference type="ARBA" id="ARBA00038983"/>
    </source>
</evidence>
<feature type="domain" description="Dihydrodipicolinate reductase C-terminal" evidence="15">
    <location>
        <begin position="117"/>
        <end position="251"/>
    </location>
</feature>
<dbReference type="FunFam" id="3.30.360.10:FF:000009">
    <property type="entry name" value="4-hydroxy-tetrahydrodipicolinate reductase"/>
    <property type="match status" value="1"/>
</dbReference>
<evidence type="ECO:0000259" key="14">
    <source>
        <dbReference type="Pfam" id="PF01113"/>
    </source>
</evidence>
<dbReference type="GO" id="GO:0005829">
    <property type="term" value="C:cytosol"/>
    <property type="evidence" value="ECO:0007669"/>
    <property type="project" value="TreeGrafter"/>
</dbReference>